<keyword evidence="1 4" id="KW-0812">Transmembrane</keyword>
<comment type="caution">
    <text evidence="6">The sequence shown here is derived from an EMBL/GenBank/DDBJ whole genome shotgun (WGS) entry which is preliminary data.</text>
</comment>
<dbReference type="InterPro" id="IPR036259">
    <property type="entry name" value="MFS_trans_sf"/>
</dbReference>
<evidence type="ECO:0000256" key="2">
    <source>
        <dbReference type="ARBA" id="ARBA00022989"/>
    </source>
</evidence>
<accession>A0A317PIE3</accession>
<feature type="transmembrane region" description="Helical" evidence="4">
    <location>
        <begin position="318"/>
        <end position="345"/>
    </location>
</feature>
<evidence type="ECO:0000256" key="3">
    <source>
        <dbReference type="ARBA" id="ARBA00023136"/>
    </source>
</evidence>
<feature type="transmembrane region" description="Helical" evidence="4">
    <location>
        <begin position="145"/>
        <end position="163"/>
    </location>
</feature>
<dbReference type="InterPro" id="IPR011701">
    <property type="entry name" value="MFS"/>
</dbReference>
<feature type="transmembrane region" description="Helical" evidence="4">
    <location>
        <begin position="225"/>
        <end position="247"/>
    </location>
</feature>
<evidence type="ECO:0000313" key="6">
    <source>
        <dbReference type="EMBL" id="PWW00212.1"/>
    </source>
</evidence>
<gene>
    <name evidence="6" type="ORF">DFR52_103414</name>
</gene>
<dbReference type="OrthoDB" id="7200137at2"/>
<keyword evidence="2 4" id="KW-1133">Transmembrane helix</keyword>
<dbReference type="SUPFAM" id="SSF103473">
    <property type="entry name" value="MFS general substrate transporter"/>
    <property type="match status" value="1"/>
</dbReference>
<feature type="transmembrane region" description="Helical" evidence="4">
    <location>
        <begin position="16"/>
        <end position="35"/>
    </location>
</feature>
<name>A0A317PIE3_9HYPH</name>
<organism evidence="6 7">
    <name type="scientific">Hoeflea marina</name>
    <dbReference type="NCBI Taxonomy" id="274592"/>
    <lineage>
        <taxon>Bacteria</taxon>
        <taxon>Pseudomonadati</taxon>
        <taxon>Pseudomonadota</taxon>
        <taxon>Alphaproteobacteria</taxon>
        <taxon>Hyphomicrobiales</taxon>
        <taxon>Rhizobiaceae</taxon>
        <taxon>Hoeflea</taxon>
    </lineage>
</organism>
<reference evidence="6 7" key="1">
    <citation type="submission" date="2018-05" db="EMBL/GenBank/DDBJ databases">
        <title>Genomic Encyclopedia of Type Strains, Phase IV (KMG-IV): sequencing the most valuable type-strain genomes for metagenomic binning, comparative biology and taxonomic classification.</title>
        <authorList>
            <person name="Goeker M."/>
        </authorList>
    </citation>
    <scope>NUCLEOTIDE SEQUENCE [LARGE SCALE GENOMIC DNA]</scope>
    <source>
        <strain evidence="6 7">DSM 16791</strain>
    </source>
</reference>
<feature type="transmembrane region" description="Helical" evidence="4">
    <location>
        <begin position="382"/>
        <end position="404"/>
    </location>
</feature>
<dbReference type="InterPro" id="IPR020846">
    <property type="entry name" value="MFS_dom"/>
</dbReference>
<dbReference type="Proteomes" id="UP000246352">
    <property type="component" value="Unassembled WGS sequence"/>
</dbReference>
<keyword evidence="7" id="KW-1185">Reference proteome</keyword>
<feature type="transmembrane region" description="Helical" evidence="4">
    <location>
        <begin position="357"/>
        <end position="376"/>
    </location>
</feature>
<dbReference type="Gene3D" id="1.20.1250.20">
    <property type="entry name" value="MFS general substrate transporter like domains"/>
    <property type="match status" value="1"/>
</dbReference>
<dbReference type="EMBL" id="QGTR01000003">
    <property type="protein sequence ID" value="PWW00212.1"/>
    <property type="molecule type" value="Genomic_DNA"/>
</dbReference>
<evidence type="ECO:0000256" key="4">
    <source>
        <dbReference type="SAM" id="Phobius"/>
    </source>
</evidence>
<dbReference type="GO" id="GO:0022857">
    <property type="term" value="F:transmembrane transporter activity"/>
    <property type="evidence" value="ECO:0007669"/>
    <property type="project" value="InterPro"/>
</dbReference>
<feature type="transmembrane region" description="Helical" evidence="4">
    <location>
        <begin position="169"/>
        <end position="191"/>
    </location>
</feature>
<keyword evidence="3 4" id="KW-0472">Membrane</keyword>
<feature type="domain" description="Major facilitator superfamily (MFS) profile" evidence="5">
    <location>
        <begin position="15"/>
        <end position="406"/>
    </location>
</feature>
<feature type="transmembrane region" description="Helical" evidence="4">
    <location>
        <begin position="290"/>
        <end position="312"/>
    </location>
</feature>
<evidence type="ECO:0000259" key="5">
    <source>
        <dbReference type="PROSITE" id="PS50850"/>
    </source>
</evidence>
<evidence type="ECO:0000313" key="7">
    <source>
        <dbReference type="Proteomes" id="UP000246352"/>
    </source>
</evidence>
<dbReference type="PROSITE" id="PS50850">
    <property type="entry name" value="MFS"/>
    <property type="match status" value="1"/>
</dbReference>
<proteinExistence type="predicted"/>
<protein>
    <submittedName>
        <fullName evidence="6">MFS transporter</fullName>
    </submittedName>
</protein>
<dbReference type="Pfam" id="PF07690">
    <property type="entry name" value="MFS_1"/>
    <property type="match status" value="1"/>
</dbReference>
<dbReference type="RefSeq" id="WP_110032454.1">
    <property type="nucleotide sequence ID" value="NZ_QGTR01000003.1"/>
</dbReference>
<dbReference type="AlphaFoldDB" id="A0A317PIE3"/>
<evidence type="ECO:0000256" key="1">
    <source>
        <dbReference type="ARBA" id="ARBA00022692"/>
    </source>
</evidence>
<feature type="transmembrane region" description="Helical" evidence="4">
    <location>
        <begin position="47"/>
        <end position="71"/>
    </location>
</feature>
<sequence length="423" mass="43490">MSTSSSPLRLRRVEPLTLAIGVSMTVGYGTLYYPFAILGPVIARDLGWSNSFVFGVFSFALLSSAVTASIAGRAIDRFGARPVLVAGSLTATATLVFLSLVSGKPAFIFAMLMIEIAGRMAQYEAGFAALTAIHGAGARRHITHVTLLAGFASTIFWPLIHWLLGFMDWRGVCLVLAAVNVCVALPIHALLPGRRGADPRLSSALPLAAAAPAAAVLSPDRRRMAFLLMAVSFACGGFLMSAVHTSFFVIMERIGRDAALAALAGAVIGPMQVGARVVELATGGRIASSVIGVISSLGMALGLALLFASRHLEGQTPVIAFAVCFGVGQGLAFIARAVLPVRLFGAIGYGRVTGNLAAIRMVFTGAAPFLTALVIGQAGVSAAFLMLGVMAAVGTVAAVLLCGLERRANRHAAAGGAATGEPA</sequence>